<dbReference type="Proteomes" id="UP000317550">
    <property type="component" value="Chromosome"/>
</dbReference>
<dbReference type="GO" id="GO:0006351">
    <property type="term" value="P:DNA-templated transcription"/>
    <property type="evidence" value="ECO:0007669"/>
    <property type="project" value="TreeGrafter"/>
</dbReference>
<dbReference type="KEGG" id="cari:FNU76_16330"/>
<evidence type="ECO:0000256" key="4">
    <source>
        <dbReference type="ARBA" id="ARBA00023163"/>
    </source>
</evidence>
<evidence type="ECO:0000313" key="6">
    <source>
        <dbReference type="EMBL" id="QDQ27787.1"/>
    </source>
</evidence>
<evidence type="ECO:0000256" key="3">
    <source>
        <dbReference type="ARBA" id="ARBA00023125"/>
    </source>
</evidence>
<dbReference type="FunFam" id="1.10.10.10:FF:000001">
    <property type="entry name" value="LysR family transcriptional regulator"/>
    <property type="match status" value="1"/>
</dbReference>
<evidence type="ECO:0000313" key="7">
    <source>
        <dbReference type="Proteomes" id="UP000317550"/>
    </source>
</evidence>
<dbReference type="PROSITE" id="PS50931">
    <property type="entry name" value="HTH_LYSR"/>
    <property type="match status" value="1"/>
</dbReference>
<dbReference type="PANTHER" id="PTHR30537:SF66">
    <property type="entry name" value="IRON-REGULATED VIRULENCE REGULATORY PROTEIN IRGB"/>
    <property type="match status" value="1"/>
</dbReference>
<dbReference type="PRINTS" id="PR00039">
    <property type="entry name" value="HTHLYSR"/>
</dbReference>
<keyword evidence="3" id="KW-0238">DNA-binding</keyword>
<evidence type="ECO:0000259" key="5">
    <source>
        <dbReference type="PROSITE" id="PS50931"/>
    </source>
</evidence>
<dbReference type="RefSeq" id="WP_144279175.1">
    <property type="nucleotide sequence ID" value="NZ_CP041730.1"/>
</dbReference>
<keyword evidence="2" id="KW-0805">Transcription regulation</keyword>
<dbReference type="Gene3D" id="1.10.10.10">
    <property type="entry name" value="Winged helix-like DNA-binding domain superfamily/Winged helix DNA-binding domain"/>
    <property type="match status" value="1"/>
</dbReference>
<proteinExistence type="inferred from homology"/>
<dbReference type="Pfam" id="PF00126">
    <property type="entry name" value="HTH_1"/>
    <property type="match status" value="1"/>
</dbReference>
<name>A0A516SI06_9NEIS</name>
<sequence length="303" mass="32162">MKQTDLNRLGIFAAVVEAGGFTAAAERLGLAKSQVSQQVAKLEAELGVALFSRTTRRVMTTEAGDALHKASTPLLAELQRVLEQVGDGTRIEGRLRLTAPADYTAGVLGPLLARFALAHPALEIELIGADRVLDLVGEGIDLAIRHGFLTDSRLRALKLGTFRQLPVAAPALLARIGQPQQPADLNGQPWVALTALPAPLTWQFQAADGQRETITARAAMRVNSATVARECAGAGVGCTVLPDYMIHAELASGRLQLLLPDWMLPEGGIYAVYPAGRYLPAKVRALIAFLRPLIGEGVGSSAQ</sequence>
<keyword evidence="4" id="KW-0804">Transcription</keyword>
<dbReference type="InterPro" id="IPR036390">
    <property type="entry name" value="WH_DNA-bd_sf"/>
</dbReference>
<dbReference type="Pfam" id="PF03466">
    <property type="entry name" value="LysR_substrate"/>
    <property type="match status" value="1"/>
</dbReference>
<dbReference type="OrthoDB" id="570111at2"/>
<comment type="similarity">
    <text evidence="1">Belongs to the LysR transcriptional regulatory family.</text>
</comment>
<dbReference type="InterPro" id="IPR058163">
    <property type="entry name" value="LysR-type_TF_proteobact-type"/>
</dbReference>
<dbReference type="AlphaFoldDB" id="A0A516SI06"/>
<dbReference type="PANTHER" id="PTHR30537">
    <property type="entry name" value="HTH-TYPE TRANSCRIPTIONAL REGULATOR"/>
    <property type="match status" value="1"/>
</dbReference>
<dbReference type="Gene3D" id="3.40.190.290">
    <property type="match status" value="1"/>
</dbReference>
<evidence type="ECO:0000256" key="1">
    <source>
        <dbReference type="ARBA" id="ARBA00009437"/>
    </source>
</evidence>
<organism evidence="6 7">
    <name type="scientific">Chitinimonas arctica</name>
    <dbReference type="NCBI Taxonomy" id="2594795"/>
    <lineage>
        <taxon>Bacteria</taxon>
        <taxon>Pseudomonadati</taxon>
        <taxon>Pseudomonadota</taxon>
        <taxon>Betaproteobacteria</taxon>
        <taxon>Neisseriales</taxon>
        <taxon>Chitinibacteraceae</taxon>
        <taxon>Chitinimonas</taxon>
    </lineage>
</organism>
<dbReference type="InterPro" id="IPR000847">
    <property type="entry name" value="LysR_HTH_N"/>
</dbReference>
<keyword evidence="7" id="KW-1185">Reference proteome</keyword>
<gene>
    <name evidence="6" type="ORF">FNU76_16330</name>
</gene>
<dbReference type="CDD" id="cd08422">
    <property type="entry name" value="PBP2_CrgA_like"/>
    <property type="match status" value="1"/>
</dbReference>
<dbReference type="SUPFAM" id="SSF46785">
    <property type="entry name" value="Winged helix' DNA-binding domain"/>
    <property type="match status" value="1"/>
</dbReference>
<dbReference type="InterPro" id="IPR036388">
    <property type="entry name" value="WH-like_DNA-bd_sf"/>
</dbReference>
<dbReference type="GO" id="GO:0043565">
    <property type="term" value="F:sequence-specific DNA binding"/>
    <property type="evidence" value="ECO:0007669"/>
    <property type="project" value="TreeGrafter"/>
</dbReference>
<dbReference type="InterPro" id="IPR005119">
    <property type="entry name" value="LysR_subst-bd"/>
</dbReference>
<dbReference type="SUPFAM" id="SSF53850">
    <property type="entry name" value="Periplasmic binding protein-like II"/>
    <property type="match status" value="1"/>
</dbReference>
<feature type="domain" description="HTH lysR-type" evidence="5">
    <location>
        <begin position="4"/>
        <end position="61"/>
    </location>
</feature>
<evidence type="ECO:0000256" key="2">
    <source>
        <dbReference type="ARBA" id="ARBA00023015"/>
    </source>
</evidence>
<protein>
    <submittedName>
        <fullName evidence="6">LysR family transcriptional regulator</fullName>
    </submittedName>
</protein>
<dbReference type="EMBL" id="CP041730">
    <property type="protein sequence ID" value="QDQ27787.1"/>
    <property type="molecule type" value="Genomic_DNA"/>
</dbReference>
<dbReference type="GO" id="GO:0003700">
    <property type="term" value="F:DNA-binding transcription factor activity"/>
    <property type="evidence" value="ECO:0007669"/>
    <property type="project" value="InterPro"/>
</dbReference>
<accession>A0A516SI06</accession>
<reference evidence="7" key="1">
    <citation type="submission" date="2019-07" db="EMBL/GenBank/DDBJ databases">
        <title>Chitinimonas sp. nov., isolated from Ny-Alesund, arctica soil.</title>
        <authorList>
            <person name="Xu Q."/>
            <person name="Peng F."/>
        </authorList>
    </citation>
    <scope>NUCLEOTIDE SEQUENCE [LARGE SCALE GENOMIC DNA]</scope>
    <source>
        <strain evidence="7">R3-44</strain>
    </source>
</reference>